<evidence type="ECO:0000256" key="1">
    <source>
        <dbReference type="SAM" id="MobiDB-lite"/>
    </source>
</evidence>
<evidence type="ECO:0000313" key="2">
    <source>
        <dbReference type="EMBL" id="GMT18952.1"/>
    </source>
</evidence>
<protein>
    <submittedName>
        <fullName evidence="2">Uncharacterized protein</fullName>
    </submittedName>
</protein>
<accession>A0AAV5VGV1</accession>
<feature type="non-terminal residue" evidence="2">
    <location>
        <position position="78"/>
    </location>
</feature>
<dbReference type="Proteomes" id="UP001432322">
    <property type="component" value="Unassembled WGS sequence"/>
</dbReference>
<reference evidence="2" key="1">
    <citation type="submission" date="2023-10" db="EMBL/GenBank/DDBJ databases">
        <title>Genome assembly of Pristionchus species.</title>
        <authorList>
            <person name="Yoshida K."/>
            <person name="Sommer R.J."/>
        </authorList>
    </citation>
    <scope>NUCLEOTIDE SEQUENCE</scope>
    <source>
        <strain evidence="2">RS5133</strain>
    </source>
</reference>
<proteinExistence type="predicted"/>
<sequence length="78" mass="9046">VGVSTFPSETSTPLSYLTVHSAAGAFEMTSGTMPWEENDSIERNLTKRMAEEERGERREERREIIERRETARGRERPF</sequence>
<organism evidence="2 3">
    <name type="scientific">Pristionchus fissidentatus</name>
    <dbReference type="NCBI Taxonomy" id="1538716"/>
    <lineage>
        <taxon>Eukaryota</taxon>
        <taxon>Metazoa</taxon>
        <taxon>Ecdysozoa</taxon>
        <taxon>Nematoda</taxon>
        <taxon>Chromadorea</taxon>
        <taxon>Rhabditida</taxon>
        <taxon>Rhabditina</taxon>
        <taxon>Diplogasteromorpha</taxon>
        <taxon>Diplogasteroidea</taxon>
        <taxon>Neodiplogasteridae</taxon>
        <taxon>Pristionchus</taxon>
    </lineage>
</organism>
<comment type="caution">
    <text evidence="2">The sequence shown here is derived from an EMBL/GenBank/DDBJ whole genome shotgun (WGS) entry which is preliminary data.</text>
</comment>
<dbReference type="AlphaFoldDB" id="A0AAV5VGV1"/>
<keyword evidence="3" id="KW-1185">Reference proteome</keyword>
<dbReference type="EMBL" id="BTSY01000003">
    <property type="protein sequence ID" value="GMT18952.1"/>
    <property type="molecule type" value="Genomic_DNA"/>
</dbReference>
<feature type="non-terminal residue" evidence="2">
    <location>
        <position position="1"/>
    </location>
</feature>
<evidence type="ECO:0000313" key="3">
    <source>
        <dbReference type="Proteomes" id="UP001432322"/>
    </source>
</evidence>
<feature type="compositionally biased region" description="Basic and acidic residues" evidence="1">
    <location>
        <begin position="40"/>
        <end position="78"/>
    </location>
</feature>
<gene>
    <name evidence="2" type="ORF">PFISCL1PPCAC_10249</name>
</gene>
<name>A0AAV5VGV1_9BILA</name>
<feature type="region of interest" description="Disordered" evidence="1">
    <location>
        <begin position="30"/>
        <end position="78"/>
    </location>
</feature>